<sequence length="2250" mass="246506">MADKQQLVGDRVGPPAAKRPKISSPSLSNSESLELDKFLNDFNSELPDELGSLGNATVTSADLPASGQQMPVVTADLSAQKHQQLTELLSNSGPISVSSLNRPNPSQVSQNHVQVSSVAGLNSITNVKSPLQHGLGSPPGVASQQNKPPHSLNNDIMSLGSGVLPNVSMSVMSKSLGSPGLNTMNSQMGNGPTAHLNALGAGNLARSISSTIASLPGTMTQTNLLGSQPSLGNTMTSTMQQQPGIGGVQQGLASANSQLLKPGGAAGVLPNAQLPAASSAGQLPGQPPAQPGQTPTADPEKRKLIQQQLVLLLHAHKCQRREQAQPNGEVRTCQLPHCRTMKNVLNHMSTCSAGKNCVVAHCASSRQIITHWKNCTRPDCPVCLPLKNASDKRHAGGQMAQNSQNTVKNLNPAPADMRRALEGLGLTSQPPGANPGPLGATAVRPQLPGALGAQGTQQPVVSVAGGPPGAAQSNGQSPSNLLNTSQQQQPQLGMTSPSPQPPPSAAAPSQSQFNNTSAAQGQMSAHQQLLSGIANSLANSATCNTPTPDGMTAMTMTNRTVKDWHQSVTQDLRNHLVHKLVQAIFPTPDPAALRDRRMNNLVQYARKVEGDMFETANSREEYYHLLAEKMYKIQKELDEKRRQRQVENRAPGRGTAPQPAAPTPPQPGLVCRPTSNGPMTSAVGQLPVPQPGGLQQRQLNPGTSIAGGVPRQPNAGSMARGQSPLNQMLSASTPATSGSSALRDSQQQLQDALNARQLQLEQIQQNNNATGAASQILAPASVAAPKSVPASQPQSNAAAGAIGSIGSVQPVASPALSQGGGKMEDLSGKGKKGMDSGQGKDSLLKAELKSEAPEIKQEPDDGKGKPELSGKHEPMEIKTEVKEQPVKEEKSMVPVVKTENIKTEPETKPAQPSKRKEWKPDELRQALMPTLQKLYLQEPESLPFRQPVDAIQLQIPDYYDIVKVPMDLSSIKRKLDTGQYADPWQYVDDVWLMFDNAWLYNRKTSRVYKYCTKLSEVFEGEVDAVMQSLGYCCGRKHVYHPQVLCCYGKPVCTIPRDSVYFSFQNSSRKTGLFSNRYVFCEKCFNEIKGDEVELTDDPTAPPTKITKGQFVKMKNNELECEPMITKDQFLKEKNNKFDYEPFVQCMDCGRKLHQICVLHFDPIWPNGFICDHCHKARGSKRKENKFNAKKLPNTKLGTYLENRVNSFLKRKDSGAGEVTIRVLASGDKIVDVKPGMRSRFVENGEMVESYPYKAKAMFAFEELDGVDVCFFGMHVQEYGSDCAAPNTRRVYIAYLDSVHFFQPRMFRTAVYHEMLIGYLDYAKSMGYTMAHIWACPPSEGDDYIFHCHPAEQKIPKPKRLQDWYKKMLDKAIIERVVIDYKDILKDATENHMQSATEMAYFEGDFWPNVLEESIKELETEEEEKRKREEAEAAAAENEEVVGLDGSEGHEGPPGSKKGQKSGHKKKNSKSKGSSNRKSSKKAVLPHGGGGDELFQKLFNTMEKHKEVFFVIRLHSTQTAASLPPIHDPDPIISNDLMDGRDAFLTLAREKHYEFSSLRRCKFSTMALLYELHNQGKDAFVYTCNSCKGQVETRYHCTVCEDFDLCVPCYNKEGHPHRMEKLGLDIDDGNSDDDKAQDPQVARRLSIQRCIQSLVHACQCRDANCRLQSCQKMKRVVSHARQCKRKNNGGCPICKQLIALCCYHAKHCQEAKCPVPFCLNIKMKLRHQQLQQRLQQAQMMRRRMATMQRGSITSVLKNSVTQSAPSVSNALPAPAAPSQPQQQQQQAAGIDALTGKPVGKGGVAPPVAALQAARLAEQAAQRQAGTGFPESGAAPNGQMNAQPPQQQMMSMQQMQQQMQPNPMQQQLQQQQQQQQQQQRRAMGPQWAQQQGQYMPQQQQQQPQPRMPPMQMNAQQQQPQGMPGAGGVRPAVQGQQQQQSSQQALQQLLATLRSPSSPQQQETVLTILKSHPQLMAAFIKQRQAAQQAQQQQQGAGAPGGKPPGQSMQPQMPPTQGPNGQQLTPQQQQWFRQQMMVKQQQQQNQQMAGQAMPQPQQGQAQFQQPQGAPYQRAQRMNFVQQQPQQQQQQQQFAGGEILPPQYQQTQMMQQVQQQKAQLLQAGGKPMSPQQQRMMTPLHQVRSPPPLPPNAVRSPQPIPSPRPQAPQAPGGMPQAVPSPRGHPCPSPGQLQMNNSPHLNTDLGSEQIMLGTPGSQQQQQQRSGSNELAAALSQGGQEDMTPLTSDQLSRYVDNL</sequence>
<feature type="compositionally biased region" description="Low complexity" evidence="28">
    <location>
        <begin position="684"/>
        <end position="702"/>
    </location>
</feature>
<comment type="catalytic activity">
    <reaction evidence="24">
        <text>L-lysyl-[protein] + acetyl-CoA = N(6)-acetyl-L-lysyl-[protein] + CoA + H(+)</text>
        <dbReference type="Rhea" id="RHEA:45948"/>
        <dbReference type="Rhea" id="RHEA-COMP:9752"/>
        <dbReference type="Rhea" id="RHEA-COMP:10731"/>
        <dbReference type="ChEBI" id="CHEBI:15378"/>
        <dbReference type="ChEBI" id="CHEBI:29969"/>
        <dbReference type="ChEBI" id="CHEBI:57287"/>
        <dbReference type="ChEBI" id="CHEBI:57288"/>
        <dbReference type="ChEBI" id="CHEBI:61930"/>
        <dbReference type="EC" id="2.3.1.48"/>
    </reaction>
</comment>
<dbReference type="OrthoDB" id="899at2759"/>
<dbReference type="InterPro" id="IPR018359">
    <property type="entry name" value="Bromodomain_CS"/>
</dbReference>
<dbReference type="Proteomes" id="UP000014760">
    <property type="component" value="Unassembled WGS sequence"/>
</dbReference>
<dbReference type="Gene3D" id="1.10.1630.10">
    <property type="entry name" value="Nuclear receptor coactivator, CREB-bp-like, interlocking domain"/>
    <property type="match status" value="1"/>
</dbReference>
<dbReference type="InterPro" id="IPR003101">
    <property type="entry name" value="KIX_dom"/>
</dbReference>
<dbReference type="FunFam" id="1.10.246.20:FF:000001">
    <property type="entry name" value="E1A binding protein p300"/>
    <property type="match status" value="1"/>
</dbReference>
<name>R7V4Z9_CAPTE</name>
<keyword evidence="9 26" id="KW-0479">Metal-binding</keyword>
<evidence type="ECO:0000313" key="35">
    <source>
        <dbReference type="EnsemblMetazoa" id="CapteP224799"/>
    </source>
</evidence>
<dbReference type="CDD" id="cd02337">
    <property type="entry name" value="ZZ_CBP"/>
    <property type="match status" value="1"/>
</dbReference>
<dbReference type="InterPro" id="IPR037073">
    <property type="entry name" value="Nuc_rcpt_coact_CREBbp_sf"/>
</dbReference>
<feature type="region of interest" description="Disordered" evidence="28">
    <location>
        <begin position="1756"/>
        <end position="1787"/>
    </location>
</feature>
<feature type="region of interest" description="Disordered" evidence="28">
    <location>
        <begin position="424"/>
        <end position="526"/>
    </location>
</feature>
<keyword evidence="15" id="KW-0007">Acetylation</keyword>
<evidence type="ECO:0000256" key="23">
    <source>
        <dbReference type="ARBA" id="ARBA00047411"/>
    </source>
</evidence>
<feature type="compositionally biased region" description="Polar residues" evidence="28">
    <location>
        <begin position="471"/>
        <end position="495"/>
    </location>
</feature>
<dbReference type="EnsemblMetazoa" id="CapteT224799">
    <property type="protein sequence ID" value="CapteP224799"/>
    <property type="gene ID" value="CapteG224799"/>
</dbReference>
<dbReference type="Pfam" id="PF09030">
    <property type="entry name" value="Creb_binding"/>
    <property type="match status" value="1"/>
</dbReference>
<dbReference type="FunFam" id="1.20.920.10:FF:000001">
    <property type="entry name" value="Histone acetyltransferase p300"/>
    <property type="match status" value="1"/>
</dbReference>
<dbReference type="GO" id="GO:0000123">
    <property type="term" value="C:histone acetyltransferase complex"/>
    <property type="evidence" value="ECO:0007669"/>
    <property type="project" value="InterPro"/>
</dbReference>
<feature type="region of interest" description="Disordered" evidence="28">
    <location>
        <begin position="129"/>
        <end position="153"/>
    </location>
</feature>
<dbReference type="GO" id="GO:0005667">
    <property type="term" value="C:transcription regulator complex"/>
    <property type="evidence" value="ECO:0007669"/>
    <property type="project" value="TreeGrafter"/>
</dbReference>
<dbReference type="PROSITE" id="PS01357">
    <property type="entry name" value="ZF_ZZ_1"/>
    <property type="match status" value="1"/>
</dbReference>
<feature type="compositionally biased region" description="Basic residues" evidence="28">
    <location>
        <begin position="1457"/>
        <end position="1469"/>
    </location>
</feature>
<dbReference type="Pfam" id="PF02135">
    <property type="entry name" value="zf-TAZ"/>
    <property type="match status" value="2"/>
</dbReference>
<dbReference type="SUPFAM" id="SSF47370">
    <property type="entry name" value="Bromodomain"/>
    <property type="match status" value="1"/>
</dbReference>
<dbReference type="SMART" id="SM01250">
    <property type="entry name" value="KAT11"/>
    <property type="match status" value="1"/>
</dbReference>
<evidence type="ECO:0000256" key="7">
    <source>
        <dbReference type="ARBA" id="ARBA00022553"/>
    </source>
</evidence>
<keyword evidence="21" id="KW-0539">Nucleus</keyword>
<keyword evidence="8" id="KW-0808">Transferase</keyword>
<feature type="domain" description="CBP/p300-type HAT" evidence="33">
    <location>
        <begin position="1185"/>
        <end position="1576"/>
    </location>
</feature>
<evidence type="ECO:0000256" key="5">
    <source>
        <dbReference type="ARBA" id="ARBA00022490"/>
    </source>
</evidence>
<proteinExistence type="predicted"/>
<dbReference type="PROSITE" id="PS50952">
    <property type="entry name" value="KIX"/>
    <property type="match status" value="1"/>
</dbReference>
<feature type="compositionally biased region" description="Low complexity" evidence="28">
    <location>
        <begin position="1981"/>
        <end position="1993"/>
    </location>
</feature>
<dbReference type="InterPro" id="IPR036427">
    <property type="entry name" value="Bromodomain-like_sf"/>
</dbReference>
<feature type="compositionally biased region" description="Polar residues" evidence="28">
    <location>
        <begin position="142"/>
        <end position="153"/>
    </location>
</feature>
<reference evidence="35" key="3">
    <citation type="submission" date="2015-06" db="UniProtKB">
        <authorList>
            <consortium name="EnsemblMetazoa"/>
        </authorList>
    </citation>
    <scope>IDENTIFICATION</scope>
</reference>
<evidence type="ECO:0000256" key="17">
    <source>
        <dbReference type="ARBA" id="ARBA00023108"/>
    </source>
</evidence>
<dbReference type="InterPro" id="IPR038547">
    <property type="entry name" value="RING_CBP-p300_sf"/>
</dbReference>
<dbReference type="InterPro" id="IPR031162">
    <property type="entry name" value="CBP_P300_HAT"/>
</dbReference>
<dbReference type="Gene3D" id="1.20.920.10">
    <property type="entry name" value="Bromodomain-like"/>
    <property type="match status" value="1"/>
</dbReference>
<dbReference type="InterPro" id="IPR009110">
    <property type="entry name" value="Nuc_rcpt_coact"/>
</dbReference>
<keyword evidence="13" id="KW-0832">Ubl conjugation</keyword>
<dbReference type="PROSITE" id="PS51727">
    <property type="entry name" value="CBP_P300_HAT"/>
    <property type="match status" value="1"/>
</dbReference>
<dbReference type="EMBL" id="KB295063">
    <property type="protein sequence ID" value="ELU13629.1"/>
    <property type="molecule type" value="Genomic_DNA"/>
</dbReference>
<feature type="compositionally biased region" description="Polar residues" evidence="28">
    <location>
        <begin position="513"/>
        <end position="526"/>
    </location>
</feature>
<dbReference type="Pfam" id="PF02172">
    <property type="entry name" value="KIX"/>
    <property type="match status" value="1"/>
</dbReference>
<feature type="compositionally biased region" description="Polar residues" evidence="28">
    <location>
        <begin position="2184"/>
        <end position="2199"/>
    </location>
</feature>
<evidence type="ECO:0000256" key="6">
    <source>
        <dbReference type="ARBA" id="ARBA00022499"/>
    </source>
</evidence>
<evidence type="ECO:0000256" key="9">
    <source>
        <dbReference type="ARBA" id="ARBA00022723"/>
    </source>
</evidence>
<dbReference type="Pfam" id="PF08214">
    <property type="entry name" value="HAT_KAT11"/>
    <property type="match status" value="1"/>
</dbReference>
<dbReference type="GO" id="GO:0008270">
    <property type="term" value="F:zinc ion binding"/>
    <property type="evidence" value="ECO:0007669"/>
    <property type="project" value="UniProtKB-KW"/>
</dbReference>
<evidence type="ECO:0000256" key="2">
    <source>
        <dbReference type="ARBA" id="ARBA00004496"/>
    </source>
</evidence>
<evidence type="ECO:0000256" key="15">
    <source>
        <dbReference type="ARBA" id="ARBA00022990"/>
    </source>
</evidence>
<dbReference type="Gene3D" id="2.10.110.40">
    <property type="match status" value="1"/>
</dbReference>
<evidence type="ECO:0000256" key="26">
    <source>
        <dbReference type="PROSITE-ProRule" id="PRU00203"/>
    </source>
</evidence>
<dbReference type="Gene3D" id="3.30.60.90">
    <property type="match status" value="1"/>
</dbReference>
<dbReference type="PROSITE" id="PS50135">
    <property type="entry name" value="ZF_ZZ_2"/>
    <property type="match status" value="1"/>
</dbReference>
<dbReference type="Pfam" id="PF00439">
    <property type="entry name" value="Bromodomain"/>
    <property type="match status" value="1"/>
</dbReference>
<dbReference type="InterPro" id="IPR010303">
    <property type="entry name" value="RING_CBP-p300"/>
</dbReference>
<evidence type="ECO:0000256" key="22">
    <source>
        <dbReference type="ARBA" id="ARBA00023315"/>
    </source>
</evidence>
<evidence type="ECO:0000256" key="12">
    <source>
        <dbReference type="ARBA" id="ARBA00022833"/>
    </source>
</evidence>
<dbReference type="PANTHER" id="PTHR13808:SF1">
    <property type="entry name" value="HISTONE ACETYLTRANSFERASE"/>
    <property type="match status" value="1"/>
</dbReference>
<evidence type="ECO:0000259" key="29">
    <source>
        <dbReference type="PROSITE" id="PS50014"/>
    </source>
</evidence>
<evidence type="ECO:0000256" key="16">
    <source>
        <dbReference type="ARBA" id="ARBA00023015"/>
    </source>
</evidence>
<evidence type="ECO:0000256" key="19">
    <source>
        <dbReference type="ARBA" id="ARBA00023159"/>
    </source>
</evidence>
<keyword evidence="10" id="KW-0677">Repeat</keyword>
<dbReference type="PRINTS" id="PR00503">
    <property type="entry name" value="BROMODOMAIN"/>
</dbReference>
<organism evidence="34">
    <name type="scientific">Capitella teleta</name>
    <name type="common">Polychaete worm</name>
    <dbReference type="NCBI Taxonomy" id="283909"/>
    <lineage>
        <taxon>Eukaryota</taxon>
        <taxon>Metazoa</taxon>
        <taxon>Spiralia</taxon>
        <taxon>Lophotrochozoa</taxon>
        <taxon>Annelida</taxon>
        <taxon>Polychaeta</taxon>
        <taxon>Sedentaria</taxon>
        <taxon>Scolecida</taxon>
        <taxon>Capitellidae</taxon>
        <taxon>Capitella</taxon>
    </lineage>
</organism>
<dbReference type="HOGENOM" id="CLU_000162_1_0_1"/>
<dbReference type="InterPro" id="IPR014744">
    <property type="entry name" value="Nuc_rcpt_coact_CREBbp"/>
</dbReference>
<dbReference type="FunFam" id="1.20.1020.10:FF:000001">
    <property type="entry name" value="E1A binding protein p300"/>
    <property type="match status" value="1"/>
</dbReference>
<dbReference type="InterPro" id="IPR043145">
    <property type="entry name" value="Znf_ZZ_sf"/>
</dbReference>
<dbReference type="CDD" id="cd15802">
    <property type="entry name" value="RING_CBP-p300"/>
    <property type="match status" value="1"/>
</dbReference>
<comment type="catalytic activity">
    <reaction evidence="23">
        <text>(S)-lactoyl-CoA + L-lysyl-[protein] = N(6)-[(S)-lactoyl]-L-lysyl-[protein] + CoA + H(+)</text>
        <dbReference type="Rhea" id="RHEA:61996"/>
        <dbReference type="Rhea" id="RHEA-COMP:9752"/>
        <dbReference type="Rhea" id="RHEA-COMP:19466"/>
        <dbReference type="ChEBI" id="CHEBI:15378"/>
        <dbReference type="ChEBI" id="CHEBI:29969"/>
        <dbReference type="ChEBI" id="CHEBI:57287"/>
        <dbReference type="ChEBI" id="CHEBI:231527"/>
        <dbReference type="ChEBI" id="CHEBI:231528"/>
    </reaction>
    <physiologicalReaction direction="left-to-right" evidence="23">
        <dbReference type="Rhea" id="RHEA:61997"/>
    </physiologicalReaction>
</comment>
<dbReference type="Gene3D" id="1.20.1020.10">
    <property type="entry name" value="TAZ domain"/>
    <property type="match status" value="2"/>
</dbReference>
<feature type="domain" description="TAZ-type" evidence="30">
    <location>
        <begin position="298"/>
        <end position="386"/>
    </location>
</feature>
<dbReference type="SMART" id="SM00297">
    <property type="entry name" value="BROMO"/>
    <property type="match status" value="1"/>
</dbReference>
<evidence type="ECO:0000256" key="3">
    <source>
        <dbReference type="ARBA" id="ARBA00013184"/>
    </source>
</evidence>
<dbReference type="Gene3D" id="1.10.246.20">
    <property type="entry name" value="Coactivator CBP, KIX domain"/>
    <property type="match status" value="1"/>
</dbReference>
<dbReference type="GO" id="GO:0045944">
    <property type="term" value="P:positive regulation of transcription by RNA polymerase II"/>
    <property type="evidence" value="ECO:0007669"/>
    <property type="project" value="TreeGrafter"/>
</dbReference>
<feature type="region of interest" description="Disordered" evidence="28">
    <location>
        <begin position="1417"/>
        <end position="1488"/>
    </location>
</feature>
<feature type="compositionally biased region" description="Low complexity" evidence="28">
    <location>
        <begin position="1762"/>
        <end position="1787"/>
    </location>
</feature>
<feature type="compositionally biased region" description="Basic and acidic residues" evidence="28">
    <location>
        <begin position="842"/>
        <end position="891"/>
    </location>
</feature>
<evidence type="ECO:0000256" key="20">
    <source>
        <dbReference type="ARBA" id="ARBA00023163"/>
    </source>
</evidence>
<feature type="domain" description="Bromo" evidence="29">
    <location>
        <begin position="936"/>
        <end position="1008"/>
    </location>
</feature>
<feature type="compositionally biased region" description="Basic and acidic residues" evidence="28">
    <location>
        <begin position="1417"/>
        <end position="1430"/>
    </location>
</feature>
<keyword evidence="7" id="KW-0597">Phosphoprotein</keyword>
<keyword evidence="5" id="KW-0963">Cytoplasm</keyword>
<dbReference type="FunFam" id="1.20.1020.10:FF:000002">
    <property type="entry name" value="E1A binding protein p300"/>
    <property type="match status" value="1"/>
</dbReference>
<feature type="compositionally biased region" description="Low complexity" evidence="28">
    <location>
        <begin position="1837"/>
        <end position="1938"/>
    </location>
</feature>
<evidence type="ECO:0000256" key="24">
    <source>
        <dbReference type="ARBA" id="ARBA00048017"/>
    </source>
</evidence>
<dbReference type="PROSITE" id="PS50014">
    <property type="entry name" value="BROMODOMAIN_2"/>
    <property type="match status" value="1"/>
</dbReference>
<dbReference type="SUPFAM" id="SSF69125">
    <property type="entry name" value="Nuclear receptor coactivator interlocking domain"/>
    <property type="match status" value="1"/>
</dbReference>
<dbReference type="Pfam" id="PF00569">
    <property type="entry name" value="ZZ"/>
    <property type="match status" value="1"/>
</dbReference>
<feature type="domain" description="ZZ-type" evidence="31">
    <location>
        <begin position="1578"/>
        <end position="1626"/>
    </location>
</feature>
<dbReference type="PROSITE" id="PS50134">
    <property type="entry name" value="ZF_TAZ"/>
    <property type="match status" value="2"/>
</dbReference>
<dbReference type="InterPro" id="IPR035898">
    <property type="entry name" value="TAZ_dom_sf"/>
</dbReference>
<dbReference type="Pfam" id="PF06001">
    <property type="entry name" value="RING_CBP-p300"/>
    <property type="match status" value="1"/>
</dbReference>
<evidence type="ECO:0000256" key="11">
    <source>
        <dbReference type="ARBA" id="ARBA00022771"/>
    </source>
</evidence>
<dbReference type="GO" id="GO:0003713">
    <property type="term" value="F:transcription coactivator activity"/>
    <property type="evidence" value="ECO:0007669"/>
    <property type="project" value="InterPro"/>
</dbReference>
<feature type="domain" description="KIX" evidence="32">
    <location>
        <begin position="559"/>
        <end position="638"/>
    </location>
</feature>
<feature type="region of interest" description="Disordered" evidence="28">
    <location>
        <begin position="1"/>
        <end position="30"/>
    </location>
</feature>
<feature type="region of interest" description="Disordered" evidence="28">
    <location>
        <begin position="2112"/>
        <end position="2250"/>
    </location>
</feature>
<keyword evidence="20" id="KW-0804">Transcription</keyword>
<dbReference type="CDD" id="cd15557">
    <property type="entry name" value="PHD_CBP_p300"/>
    <property type="match status" value="1"/>
</dbReference>
<keyword evidence="12 26" id="KW-0862">Zinc</keyword>
<dbReference type="GO" id="GO:0031490">
    <property type="term" value="F:chromatin DNA binding"/>
    <property type="evidence" value="ECO:0007669"/>
    <property type="project" value="TreeGrafter"/>
</dbReference>
<dbReference type="InterPro" id="IPR056484">
    <property type="entry name" value="PHD_P300"/>
</dbReference>
<feature type="region of interest" description="Disordered" evidence="28">
    <location>
        <begin position="1978"/>
        <end position="2068"/>
    </location>
</feature>
<feature type="zinc finger region" description="TAZ-type" evidence="26">
    <location>
        <begin position="1639"/>
        <end position="1720"/>
    </location>
</feature>
<evidence type="ECO:0000313" key="36">
    <source>
        <dbReference type="Proteomes" id="UP000014760"/>
    </source>
</evidence>
<dbReference type="InterPro" id="IPR013178">
    <property type="entry name" value="Histone_AcTrfase_Rtt109/CBP"/>
</dbReference>
<evidence type="ECO:0000259" key="31">
    <source>
        <dbReference type="PROSITE" id="PS50135"/>
    </source>
</evidence>
<evidence type="ECO:0000259" key="33">
    <source>
        <dbReference type="PROSITE" id="PS51727"/>
    </source>
</evidence>
<keyword evidence="11 27" id="KW-0863">Zinc-finger</keyword>
<dbReference type="CDD" id="cd20910">
    <property type="entry name" value="NCBD_CREBBP-p300_like"/>
    <property type="match status" value="1"/>
</dbReference>
<evidence type="ECO:0000259" key="30">
    <source>
        <dbReference type="PROSITE" id="PS50134"/>
    </source>
</evidence>
<dbReference type="EC" id="2.3.1.48" evidence="3"/>
<keyword evidence="19" id="KW-0010">Activator</keyword>
<reference evidence="34 36" key="2">
    <citation type="journal article" date="2013" name="Nature">
        <title>Insights into bilaterian evolution from three spiralian genomes.</title>
        <authorList>
            <person name="Simakov O."/>
            <person name="Marletaz F."/>
            <person name="Cho S.J."/>
            <person name="Edsinger-Gonzales E."/>
            <person name="Havlak P."/>
            <person name="Hellsten U."/>
            <person name="Kuo D.H."/>
            <person name="Larsson T."/>
            <person name="Lv J."/>
            <person name="Arendt D."/>
            <person name="Savage R."/>
            <person name="Osoegawa K."/>
            <person name="de Jong P."/>
            <person name="Grimwood J."/>
            <person name="Chapman J.A."/>
            <person name="Shapiro H."/>
            <person name="Aerts A."/>
            <person name="Otillar R.P."/>
            <person name="Terry A.Y."/>
            <person name="Boore J.L."/>
            <person name="Grigoriev I.V."/>
            <person name="Lindberg D.R."/>
            <person name="Seaver E.C."/>
            <person name="Weisblat D.A."/>
            <person name="Putnam N.H."/>
            <person name="Rokhsar D.S."/>
        </authorList>
    </citation>
    <scope>NUCLEOTIDE SEQUENCE</scope>
    <source>
        <strain evidence="34 36">I ESC-2004</strain>
    </source>
</reference>
<dbReference type="GO" id="GO:0005654">
    <property type="term" value="C:nucleoplasm"/>
    <property type="evidence" value="ECO:0007669"/>
    <property type="project" value="UniProtKB-ARBA"/>
</dbReference>
<keyword evidence="18 25" id="KW-0103">Bromodomain</keyword>
<gene>
    <name evidence="34" type="ORF">CAPTEDRAFT_224799</name>
</gene>
<evidence type="ECO:0000256" key="4">
    <source>
        <dbReference type="ARBA" id="ARBA00022481"/>
    </source>
</evidence>
<dbReference type="PANTHER" id="PTHR13808">
    <property type="entry name" value="CBP/P300-RELATED"/>
    <property type="match status" value="1"/>
</dbReference>
<dbReference type="GO" id="GO:0140297">
    <property type="term" value="F:DNA-binding transcription factor binding"/>
    <property type="evidence" value="ECO:0007669"/>
    <property type="project" value="UniProtKB-ARBA"/>
</dbReference>
<feature type="region of interest" description="Disordered" evidence="28">
    <location>
        <begin position="276"/>
        <end position="299"/>
    </location>
</feature>
<dbReference type="GO" id="GO:0004402">
    <property type="term" value="F:histone acetyltransferase activity"/>
    <property type="evidence" value="ECO:0007669"/>
    <property type="project" value="InterPro"/>
</dbReference>
<reference evidence="36" key="1">
    <citation type="submission" date="2012-12" db="EMBL/GenBank/DDBJ databases">
        <authorList>
            <person name="Hellsten U."/>
            <person name="Grimwood J."/>
            <person name="Chapman J.A."/>
            <person name="Shapiro H."/>
            <person name="Aerts A."/>
            <person name="Otillar R.P."/>
            <person name="Terry A.Y."/>
            <person name="Boore J.L."/>
            <person name="Simakov O."/>
            <person name="Marletaz F."/>
            <person name="Cho S.-J."/>
            <person name="Edsinger-Gonzales E."/>
            <person name="Havlak P."/>
            <person name="Kuo D.-H."/>
            <person name="Larsson T."/>
            <person name="Lv J."/>
            <person name="Arendt D."/>
            <person name="Savage R."/>
            <person name="Osoegawa K."/>
            <person name="de Jong P."/>
            <person name="Lindberg D.R."/>
            <person name="Seaver E.C."/>
            <person name="Weisblat D.A."/>
            <person name="Putnam N.H."/>
            <person name="Grigoriev I.V."/>
            <person name="Rokhsar D.S."/>
        </authorList>
    </citation>
    <scope>NUCLEOTIDE SEQUENCE</scope>
    <source>
        <strain evidence="36">I ESC-2004</strain>
    </source>
</reference>
<feature type="compositionally biased region" description="Low complexity" evidence="28">
    <location>
        <begin position="2014"/>
        <end position="2068"/>
    </location>
</feature>
<dbReference type="GO" id="GO:0005737">
    <property type="term" value="C:cytoplasm"/>
    <property type="evidence" value="ECO:0007669"/>
    <property type="project" value="UniProtKB-SubCell"/>
</dbReference>
<evidence type="ECO:0000256" key="27">
    <source>
        <dbReference type="PROSITE-ProRule" id="PRU00228"/>
    </source>
</evidence>
<dbReference type="SUPFAM" id="SSF57933">
    <property type="entry name" value="TAZ domain"/>
    <property type="match status" value="2"/>
</dbReference>
<feature type="region of interest" description="Disordered" evidence="28">
    <location>
        <begin position="639"/>
        <end position="748"/>
    </location>
</feature>
<evidence type="ECO:0000256" key="14">
    <source>
        <dbReference type="ARBA" id="ARBA00022853"/>
    </source>
</evidence>
<evidence type="ECO:0000256" key="21">
    <source>
        <dbReference type="ARBA" id="ARBA00023242"/>
    </source>
</evidence>
<feature type="compositionally biased region" description="Polar residues" evidence="28">
    <location>
        <begin position="673"/>
        <end position="683"/>
    </location>
</feature>
<dbReference type="SUPFAM" id="SSF57850">
    <property type="entry name" value="RING/U-box"/>
    <property type="match status" value="1"/>
</dbReference>
<protein>
    <recommendedName>
        <fullName evidence="3">histone acetyltransferase</fullName>
        <ecNumber evidence="3">2.3.1.48</ecNumber>
    </recommendedName>
</protein>
<dbReference type="InterPro" id="IPR000433">
    <property type="entry name" value="Znf_ZZ"/>
</dbReference>
<feature type="compositionally biased region" description="Low complexity" evidence="28">
    <location>
        <begin position="2112"/>
        <end position="2121"/>
    </location>
</feature>
<dbReference type="STRING" id="283909.R7V4Z9"/>
<comment type="subcellular location">
    <subcellularLocation>
        <location evidence="2">Cytoplasm</location>
    </subcellularLocation>
    <subcellularLocation>
        <location evidence="1">Nucleus</location>
    </subcellularLocation>
</comment>
<dbReference type="SMART" id="SM00551">
    <property type="entry name" value="ZnF_TAZ"/>
    <property type="match status" value="2"/>
</dbReference>
<dbReference type="FunFam" id="3.30.60.90:FF:000003">
    <property type="entry name" value="E1A binding protein p300"/>
    <property type="match status" value="1"/>
</dbReference>
<evidence type="ECO:0000256" key="18">
    <source>
        <dbReference type="ARBA" id="ARBA00023117"/>
    </source>
</evidence>
<dbReference type="PROSITE" id="PS00633">
    <property type="entry name" value="BROMODOMAIN_1"/>
    <property type="match status" value="1"/>
</dbReference>
<dbReference type="InterPro" id="IPR001487">
    <property type="entry name" value="Bromodomain"/>
</dbReference>
<feature type="compositionally biased region" description="Low complexity" evidence="28">
    <location>
        <begin position="2163"/>
        <end position="2173"/>
    </location>
</feature>
<dbReference type="InterPro" id="IPR000197">
    <property type="entry name" value="Znf_TAZ"/>
</dbReference>
<evidence type="ECO:0000256" key="10">
    <source>
        <dbReference type="ARBA" id="ARBA00022737"/>
    </source>
</evidence>
<dbReference type="Pfam" id="PF23570">
    <property type="entry name" value="PHD_P300"/>
    <property type="match status" value="1"/>
</dbReference>
<dbReference type="InterPro" id="IPR036529">
    <property type="entry name" value="KIX_dom_sf"/>
</dbReference>
<feature type="compositionally biased region" description="Pro residues" evidence="28">
    <location>
        <begin position="2152"/>
        <end position="2162"/>
    </location>
</feature>
<dbReference type="SMART" id="SM00291">
    <property type="entry name" value="ZnF_ZZ"/>
    <property type="match status" value="1"/>
</dbReference>
<keyword evidence="6" id="KW-1017">Isopeptide bond</keyword>
<feature type="compositionally biased region" description="Low complexity" evidence="28">
    <location>
        <begin position="649"/>
        <end position="658"/>
    </location>
</feature>
<accession>R7V4Z9</accession>
<feature type="domain" description="TAZ-type" evidence="30">
    <location>
        <begin position="1639"/>
        <end position="1720"/>
    </location>
</feature>
<evidence type="ECO:0000259" key="32">
    <source>
        <dbReference type="PROSITE" id="PS50952"/>
    </source>
</evidence>
<keyword evidence="22" id="KW-0012">Acyltransferase</keyword>
<feature type="compositionally biased region" description="Low complexity" evidence="28">
    <location>
        <begin position="730"/>
        <end position="741"/>
    </location>
</feature>
<dbReference type="EMBL" id="AMQN01005074">
    <property type="status" value="NOT_ANNOTATED_CDS"/>
    <property type="molecule type" value="Genomic_DNA"/>
</dbReference>
<dbReference type="GO" id="GO:0048511">
    <property type="term" value="P:rhythmic process"/>
    <property type="evidence" value="ECO:0007669"/>
    <property type="project" value="UniProtKB-KW"/>
</dbReference>
<keyword evidence="16" id="KW-0805">Transcription regulation</keyword>
<feature type="region of interest" description="Disordered" evidence="28">
    <location>
        <begin position="812"/>
        <end position="919"/>
    </location>
</feature>
<evidence type="ECO:0000313" key="34">
    <source>
        <dbReference type="EMBL" id="ELU13629.1"/>
    </source>
</evidence>
<keyword evidence="17" id="KW-0090">Biological rhythms</keyword>
<evidence type="ECO:0000256" key="28">
    <source>
        <dbReference type="SAM" id="MobiDB-lite"/>
    </source>
</evidence>
<evidence type="ECO:0000256" key="13">
    <source>
        <dbReference type="ARBA" id="ARBA00022843"/>
    </source>
</evidence>
<dbReference type="Gene3D" id="3.30.40.10">
    <property type="entry name" value="Zinc/RING finger domain, C3HC4 (zinc finger)"/>
    <property type="match status" value="1"/>
</dbReference>
<dbReference type="FunCoup" id="R7V4Z9">
    <property type="interactions" value="1264"/>
</dbReference>
<feature type="compositionally biased region" description="Basic and acidic residues" evidence="28">
    <location>
        <begin position="822"/>
        <end position="834"/>
    </location>
</feature>
<feature type="zinc finger region" description="TAZ-type" evidence="26">
    <location>
        <begin position="298"/>
        <end position="386"/>
    </location>
</feature>
<evidence type="ECO:0000256" key="25">
    <source>
        <dbReference type="PROSITE-ProRule" id="PRU00035"/>
    </source>
</evidence>
<keyword evidence="4" id="KW-0488">Methylation</keyword>
<evidence type="ECO:0000256" key="1">
    <source>
        <dbReference type="ARBA" id="ARBA00004123"/>
    </source>
</evidence>
<evidence type="ECO:0000256" key="8">
    <source>
        <dbReference type="ARBA" id="ARBA00022679"/>
    </source>
</evidence>
<dbReference type="SUPFAM" id="SSF47040">
    <property type="entry name" value="Kix domain of CBP (creb binding protein)"/>
    <property type="match status" value="1"/>
</dbReference>
<dbReference type="OMA" id="LMMHHAY"/>
<feature type="region of interest" description="Disordered" evidence="28">
    <location>
        <begin position="1819"/>
        <end position="1938"/>
    </location>
</feature>
<keyword evidence="36" id="KW-1185">Reference proteome</keyword>
<keyword evidence="14" id="KW-0156">Chromatin regulator</keyword>
<dbReference type="InterPro" id="IPR013083">
    <property type="entry name" value="Znf_RING/FYVE/PHD"/>
</dbReference>
<dbReference type="CDD" id="cd05495">
    <property type="entry name" value="Bromo_cbp_like"/>
    <property type="match status" value="1"/>
</dbReference>